<dbReference type="InterPro" id="IPR017441">
    <property type="entry name" value="Protein_kinase_ATP_BS"/>
</dbReference>
<dbReference type="EMBL" id="CAJGYO010000005">
    <property type="protein sequence ID" value="CAD6231599.1"/>
    <property type="molecule type" value="Genomic_DNA"/>
</dbReference>
<evidence type="ECO:0000256" key="7">
    <source>
        <dbReference type="ARBA" id="ARBA00022553"/>
    </source>
</evidence>
<keyword evidence="7" id="KW-0597">Phosphoprotein</keyword>
<comment type="catalytic activity">
    <reaction evidence="20">
        <text>L-threonyl-[protein] + ATP = O-phospho-L-threonyl-[protein] + ADP + H(+)</text>
        <dbReference type="Rhea" id="RHEA:46608"/>
        <dbReference type="Rhea" id="RHEA-COMP:11060"/>
        <dbReference type="Rhea" id="RHEA-COMP:11605"/>
        <dbReference type="ChEBI" id="CHEBI:15378"/>
        <dbReference type="ChEBI" id="CHEBI:30013"/>
        <dbReference type="ChEBI" id="CHEBI:30616"/>
        <dbReference type="ChEBI" id="CHEBI:61977"/>
        <dbReference type="ChEBI" id="CHEBI:456216"/>
        <dbReference type="EC" id="2.7.11.1"/>
    </reaction>
</comment>
<dbReference type="Gene3D" id="3.30.200.20">
    <property type="entry name" value="Phosphorylase Kinase, domain 1"/>
    <property type="match status" value="1"/>
</dbReference>
<evidence type="ECO:0000256" key="13">
    <source>
        <dbReference type="ARBA" id="ARBA00022741"/>
    </source>
</evidence>
<keyword evidence="11 27" id="KW-0732">Signal</keyword>
<dbReference type="PANTHER" id="PTHR48053">
    <property type="entry name" value="LEUCINE RICH REPEAT FAMILY PROTEIN, EXPRESSED"/>
    <property type="match status" value="1"/>
</dbReference>
<dbReference type="Pfam" id="PF08263">
    <property type="entry name" value="LRRNT_2"/>
    <property type="match status" value="1"/>
</dbReference>
<dbReference type="InterPro" id="IPR008271">
    <property type="entry name" value="Ser/Thr_kinase_AS"/>
</dbReference>
<organism evidence="29 30">
    <name type="scientific">Miscanthus lutarioriparius</name>
    <dbReference type="NCBI Taxonomy" id="422564"/>
    <lineage>
        <taxon>Eukaryota</taxon>
        <taxon>Viridiplantae</taxon>
        <taxon>Streptophyta</taxon>
        <taxon>Embryophyta</taxon>
        <taxon>Tracheophyta</taxon>
        <taxon>Spermatophyta</taxon>
        <taxon>Magnoliopsida</taxon>
        <taxon>Liliopsida</taxon>
        <taxon>Poales</taxon>
        <taxon>Poaceae</taxon>
        <taxon>PACMAD clade</taxon>
        <taxon>Panicoideae</taxon>
        <taxon>Andropogonodae</taxon>
        <taxon>Andropogoneae</taxon>
        <taxon>Saccharinae</taxon>
        <taxon>Miscanthus</taxon>
    </lineage>
</organism>
<dbReference type="InterPro" id="IPR001611">
    <property type="entry name" value="Leu-rich_rpt"/>
</dbReference>
<dbReference type="SMART" id="SM00369">
    <property type="entry name" value="LRR_TYP"/>
    <property type="match status" value="10"/>
</dbReference>
<dbReference type="GO" id="GO:0009791">
    <property type="term" value="P:post-embryonic development"/>
    <property type="evidence" value="ECO:0007669"/>
    <property type="project" value="UniProtKB-ARBA"/>
</dbReference>
<protein>
    <recommendedName>
        <fullName evidence="24">Receptor kinase-like protein Xa21</fullName>
        <ecNumber evidence="4">2.7.11.1</ecNumber>
    </recommendedName>
</protein>
<evidence type="ECO:0000256" key="8">
    <source>
        <dbReference type="ARBA" id="ARBA00022614"/>
    </source>
</evidence>
<dbReference type="Gene3D" id="1.10.510.10">
    <property type="entry name" value="Transferase(Phosphotransferase) domain 1"/>
    <property type="match status" value="1"/>
</dbReference>
<keyword evidence="15 25" id="KW-0067">ATP-binding</keyword>
<dbReference type="GO" id="GO:0005524">
    <property type="term" value="F:ATP binding"/>
    <property type="evidence" value="ECO:0007669"/>
    <property type="project" value="UniProtKB-UniRule"/>
</dbReference>
<keyword evidence="12" id="KW-0677">Repeat</keyword>
<evidence type="ECO:0000256" key="2">
    <source>
        <dbReference type="ARBA" id="ARBA00004389"/>
    </source>
</evidence>
<evidence type="ECO:0000256" key="21">
    <source>
        <dbReference type="ARBA" id="ARBA00048679"/>
    </source>
</evidence>
<evidence type="ECO:0000256" key="5">
    <source>
        <dbReference type="ARBA" id="ARBA00022475"/>
    </source>
</evidence>
<feature type="binding site" evidence="25">
    <location>
        <position position="754"/>
    </location>
    <ligand>
        <name>ATP</name>
        <dbReference type="ChEBI" id="CHEBI:30616"/>
    </ligand>
</feature>
<gene>
    <name evidence="29" type="ORF">NCGR_LOCUS21603</name>
</gene>
<evidence type="ECO:0000256" key="18">
    <source>
        <dbReference type="ARBA" id="ARBA00023170"/>
    </source>
</evidence>
<evidence type="ECO:0000313" key="29">
    <source>
        <dbReference type="EMBL" id="CAD6231599.1"/>
    </source>
</evidence>
<dbReference type="Pfam" id="PF00069">
    <property type="entry name" value="Pkinase"/>
    <property type="match status" value="1"/>
</dbReference>
<evidence type="ECO:0000256" key="24">
    <source>
        <dbReference type="ARBA" id="ARBA00072040"/>
    </source>
</evidence>
<evidence type="ECO:0000313" key="30">
    <source>
        <dbReference type="Proteomes" id="UP000604825"/>
    </source>
</evidence>
<dbReference type="FunFam" id="3.80.10.10:FF:000539">
    <property type="entry name" value="LRR receptor-like serine/threonine-protein kinase EFR"/>
    <property type="match status" value="1"/>
</dbReference>
<name>A0A811P118_9POAL</name>
<comment type="function">
    <text evidence="22">Receptor kinase that detects X.oryzae pv. oryzae protein Ax21 to promote innate immunity. Following X.oryzae pv. oryzae protein Ax21 detection, undergoes cleavage, releasing the processed protein kinase Xa21 chain.</text>
</comment>
<comment type="catalytic activity">
    <reaction evidence="21">
        <text>L-seryl-[protein] + ATP = O-phospho-L-seryl-[protein] + ADP + H(+)</text>
        <dbReference type="Rhea" id="RHEA:17989"/>
        <dbReference type="Rhea" id="RHEA-COMP:9863"/>
        <dbReference type="Rhea" id="RHEA-COMP:11604"/>
        <dbReference type="ChEBI" id="CHEBI:15378"/>
        <dbReference type="ChEBI" id="CHEBI:29999"/>
        <dbReference type="ChEBI" id="CHEBI:30616"/>
        <dbReference type="ChEBI" id="CHEBI:83421"/>
        <dbReference type="ChEBI" id="CHEBI:456216"/>
        <dbReference type="EC" id="2.7.11.1"/>
    </reaction>
</comment>
<evidence type="ECO:0000256" key="14">
    <source>
        <dbReference type="ARBA" id="ARBA00022777"/>
    </source>
</evidence>
<proteinExistence type="inferred from homology"/>
<dbReference type="Proteomes" id="UP000604825">
    <property type="component" value="Unassembled WGS sequence"/>
</dbReference>
<dbReference type="EC" id="2.7.11.1" evidence="4"/>
<dbReference type="Pfam" id="PF23598">
    <property type="entry name" value="LRR_14"/>
    <property type="match status" value="1"/>
</dbReference>
<evidence type="ECO:0000256" key="25">
    <source>
        <dbReference type="PROSITE-ProRule" id="PRU10141"/>
    </source>
</evidence>
<evidence type="ECO:0000256" key="23">
    <source>
        <dbReference type="ARBA" id="ARBA00056628"/>
    </source>
</evidence>
<evidence type="ECO:0000256" key="16">
    <source>
        <dbReference type="ARBA" id="ARBA00022989"/>
    </source>
</evidence>
<evidence type="ECO:0000256" key="9">
    <source>
        <dbReference type="ARBA" id="ARBA00022679"/>
    </source>
</evidence>
<dbReference type="InterPro" id="IPR003591">
    <property type="entry name" value="Leu-rich_rpt_typical-subtyp"/>
</dbReference>
<feature type="chain" id="PRO_5032776773" description="Receptor kinase-like protein Xa21" evidence="27">
    <location>
        <begin position="22"/>
        <end position="1031"/>
    </location>
</feature>
<evidence type="ECO:0000256" key="26">
    <source>
        <dbReference type="SAM" id="Phobius"/>
    </source>
</evidence>
<dbReference type="FunFam" id="3.80.10.10:FF:000233">
    <property type="entry name" value="Leucine-rich repeat receptor-like protein kinase TDR"/>
    <property type="match status" value="1"/>
</dbReference>
<keyword evidence="10 26" id="KW-0812">Transmembrane</keyword>
<evidence type="ECO:0000256" key="17">
    <source>
        <dbReference type="ARBA" id="ARBA00023136"/>
    </source>
</evidence>
<comment type="caution">
    <text evidence="29">The sequence shown here is derived from an EMBL/GenBank/DDBJ whole genome shotgun (WGS) entry which is preliminary data.</text>
</comment>
<dbReference type="PROSITE" id="PS00107">
    <property type="entry name" value="PROTEIN_KINASE_ATP"/>
    <property type="match status" value="1"/>
</dbReference>
<dbReference type="InterPro" id="IPR055414">
    <property type="entry name" value="LRR_R13L4/SHOC2-like"/>
</dbReference>
<keyword evidence="8" id="KW-0433">Leucine-rich repeat</keyword>
<feature type="domain" description="Protein kinase" evidence="28">
    <location>
        <begin position="725"/>
        <end position="1030"/>
    </location>
</feature>
<evidence type="ECO:0000256" key="15">
    <source>
        <dbReference type="ARBA" id="ARBA00022840"/>
    </source>
</evidence>
<dbReference type="FunFam" id="1.10.510.10:FF:000358">
    <property type="entry name" value="Putative leucine-rich repeat receptor-like serine/threonine-protein kinase"/>
    <property type="match status" value="1"/>
</dbReference>
<dbReference type="GO" id="GO:0004674">
    <property type="term" value="F:protein serine/threonine kinase activity"/>
    <property type="evidence" value="ECO:0007669"/>
    <property type="project" value="UniProtKB-KW"/>
</dbReference>
<dbReference type="AlphaFoldDB" id="A0A811P118"/>
<evidence type="ECO:0000256" key="20">
    <source>
        <dbReference type="ARBA" id="ARBA00047899"/>
    </source>
</evidence>
<keyword evidence="13 25" id="KW-0547">Nucleotide-binding</keyword>
<evidence type="ECO:0000256" key="3">
    <source>
        <dbReference type="ARBA" id="ARBA00008684"/>
    </source>
</evidence>
<keyword evidence="5" id="KW-1003">Cell membrane</keyword>
<dbReference type="PROSITE" id="PS50011">
    <property type="entry name" value="PROTEIN_KINASE_DOM"/>
    <property type="match status" value="1"/>
</dbReference>
<dbReference type="OrthoDB" id="676979at2759"/>
<evidence type="ECO:0000256" key="1">
    <source>
        <dbReference type="ARBA" id="ARBA00004162"/>
    </source>
</evidence>
<keyword evidence="17 26" id="KW-0472">Membrane</keyword>
<dbReference type="FunFam" id="3.30.200.20:FF:000432">
    <property type="entry name" value="LRR receptor-like serine/threonine-protein kinase EFR"/>
    <property type="match status" value="1"/>
</dbReference>
<dbReference type="SMART" id="SM00220">
    <property type="entry name" value="S_TKc"/>
    <property type="match status" value="1"/>
</dbReference>
<dbReference type="PANTHER" id="PTHR48053:SF81">
    <property type="entry name" value="PROTEIN KINASE DOMAIN-CONTAINING PROTEIN"/>
    <property type="match status" value="1"/>
</dbReference>
<dbReference type="InterPro" id="IPR013210">
    <property type="entry name" value="LRR_N_plant-typ"/>
</dbReference>
<dbReference type="InterPro" id="IPR051716">
    <property type="entry name" value="Plant_RL_S/T_kinase"/>
</dbReference>
<dbReference type="PROSITE" id="PS00108">
    <property type="entry name" value="PROTEIN_KINASE_ST"/>
    <property type="match status" value="1"/>
</dbReference>
<evidence type="ECO:0000256" key="27">
    <source>
        <dbReference type="SAM" id="SignalP"/>
    </source>
</evidence>
<dbReference type="Gene3D" id="3.80.10.10">
    <property type="entry name" value="Ribonuclease Inhibitor"/>
    <property type="match status" value="3"/>
</dbReference>
<keyword evidence="9" id="KW-0808">Transferase</keyword>
<comment type="subcellular location">
    <subcellularLocation>
        <location evidence="1">Cell membrane</location>
        <topology evidence="1">Single-pass membrane protein</topology>
    </subcellularLocation>
    <subcellularLocation>
        <location evidence="2">Endoplasmic reticulum membrane</location>
        <topology evidence="2">Single-pass membrane protein</topology>
    </subcellularLocation>
</comment>
<sequence>MAPRSVSLLFLLTLVVAAAGADDEAALIAFKAAAIAGGSNGDTLASWNSSSAGGFCGWVGVTCGGRHRRVVALSLHGGLSGALSPAVGNLSFLRTLDLSSNAFSGGIPDSLGRLRRLQALDLSNNSFSGKIPANLSSCTNLVLMRLRFNQLDGFVPYELGEKLVNLRVLSLTNNSLTGTIPASLANLSSLSILSLAFNQLHGAIPPGLGGIQALQHLDLNNNHLSGEPPHSLYNLSSLEWFQIQENMLHGRIPDVIGSKLHSIQILSFYANQFTGSIPVSLSNLTALQLLDLSENRIRGYVPSEIGRLGALQSLLLYRNLLQADDKEGWEFITSLSNCTQLTEFEIGNAALTGQLPSAIVNLSSLRILNFDGSGISGSIPSAISNLLNLEFLGLSRTFVSGVIPESIGRLRNLGIVYLFNTYLSGIIPLSIGNLTRLNTLIAHRCKLGGPIPASIGNITNLVYLDISNNFLNGSIPNEIVKLPSLSFLNLSYNSLSGHLPSEIGSLGNLGVLVLSRNQLSGEIPGSIGGCTVLLYLGLDDNSFDGSIPQTLSNLKGLTALNLSMNKLSGAIPSNIGTIRDLEVLCLAHNNLSGPIPPLLQNLTALSELDLSFNNLQGEVPKEGIFRYFTNFSIIENSELCGGLPQLHLVPCQTSPMKKNRKGQLKHLKIALATIGALLTLAFFIALLQLIKNKLKRNRNQPLSPIVEEQYERVSYHALTNGTNGFSEANLLGKGSFGAVYKCTLQPEETITAVKVFNLQQSGSTKSFVAECEALRRVRHRCLIKIITCCSSMNHQGREFKALVFEFMPNGSLHGWLHPNSNTLTVRNTLSLEQRLDIAVDIMDALDYLHNHCQPPIAHCDLKPNNILLAEDMRARVGDFGISRILPENASTILQNSNSTIGIKGSIGYVAPEYGEGSAVSTIGDVYSLGILLLEMFTGRSPTDDMFGDMLDLHRYAKHALSKSILDIVDSTIWLHIESTDSNIRSRIKDCLVSVIKLAISCSKLRPGDRTAMSDAAAEMHTIRDSYHKFSC</sequence>
<evidence type="ECO:0000256" key="6">
    <source>
        <dbReference type="ARBA" id="ARBA00022527"/>
    </source>
</evidence>
<keyword evidence="30" id="KW-1185">Reference proteome</keyword>
<feature type="transmembrane region" description="Helical" evidence="26">
    <location>
        <begin position="669"/>
        <end position="690"/>
    </location>
</feature>
<dbReference type="Pfam" id="PF00560">
    <property type="entry name" value="LRR_1"/>
    <property type="match status" value="9"/>
</dbReference>
<keyword evidence="18" id="KW-0675">Receptor</keyword>
<evidence type="ECO:0000259" key="28">
    <source>
        <dbReference type="PROSITE" id="PS50011"/>
    </source>
</evidence>
<keyword evidence="16 26" id="KW-1133">Transmembrane helix</keyword>
<evidence type="ECO:0000256" key="4">
    <source>
        <dbReference type="ARBA" id="ARBA00012513"/>
    </source>
</evidence>
<evidence type="ECO:0000256" key="11">
    <source>
        <dbReference type="ARBA" id="ARBA00022729"/>
    </source>
</evidence>
<keyword evidence="19" id="KW-0325">Glycoprotein</keyword>
<evidence type="ECO:0000256" key="19">
    <source>
        <dbReference type="ARBA" id="ARBA00023180"/>
    </source>
</evidence>
<evidence type="ECO:0000256" key="22">
    <source>
        <dbReference type="ARBA" id="ARBA00054320"/>
    </source>
</evidence>
<dbReference type="GO" id="GO:0005886">
    <property type="term" value="C:plasma membrane"/>
    <property type="evidence" value="ECO:0007669"/>
    <property type="project" value="UniProtKB-SubCell"/>
</dbReference>
<keyword evidence="14" id="KW-0418">Kinase</keyword>
<reference evidence="29" key="1">
    <citation type="submission" date="2020-10" db="EMBL/GenBank/DDBJ databases">
        <authorList>
            <person name="Han B."/>
            <person name="Lu T."/>
            <person name="Zhao Q."/>
            <person name="Huang X."/>
            <person name="Zhao Y."/>
        </authorList>
    </citation>
    <scope>NUCLEOTIDE SEQUENCE</scope>
</reference>
<comment type="similarity">
    <text evidence="3">Belongs to the protein kinase superfamily. Ser/Thr protein kinase family.</text>
</comment>
<feature type="signal peptide" evidence="27">
    <location>
        <begin position="1"/>
        <end position="21"/>
    </location>
</feature>
<dbReference type="InterPro" id="IPR011009">
    <property type="entry name" value="Kinase-like_dom_sf"/>
</dbReference>
<accession>A0A811P118</accession>
<dbReference type="SUPFAM" id="SSF56112">
    <property type="entry name" value="Protein kinase-like (PK-like)"/>
    <property type="match status" value="1"/>
</dbReference>
<keyword evidence="6" id="KW-0723">Serine/threonine-protein kinase</keyword>
<dbReference type="GO" id="GO:0005789">
    <property type="term" value="C:endoplasmic reticulum membrane"/>
    <property type="evidence" value="ECO:0007669"/>
    <property type="project" value="UniProtKB-SubCell"/>
</dbReference>
<evidence type="ECO:0000256" key="10">
    <source>
        <dbReference type="ARBA" id="ARBA00022692"/>
    </source>
</evidence>
<dbReference type="SUPFAM" id="SSF52058">
    <property type="entry name" value="L domain-like"/>
    <property type="match status" value="2"/>
</dbReference>
<dbReference type="InterPro" id="IPR000719">
    <property type="entry name" value="Prot_kinase_dom"/>
</dbReference>
<dbReference type="InterPro" id="IPR032675">
    <property type="entry name" value="LRR_dom_sf"/>
</dbReference>
<evidence type="ECO:0000256" key="12">
    <source>
        <dbReference type="ARBA" id="ARBA00022737"/>
    </source>
</evidence>
<comment type="function">
    <text evidence="23">The processed protein kinase Xa21 chain released by protein cleavage after X.oryzae pv. oryzae protein Ax21 detection translocates into the nucleus where it can bind and regulate WRKY62, a transcription factor. Confers resistance to the bacterial pathogen X.oryzae pv. oryzae (Xoo).</text>
</comment>